<comment type="caution">
    <text evidence="2">The sequence shown here is derived from an EMBL/GenBank/DDBJ whole genome shotgun (WGS) entry which is preliminary data.</text>
</comment>
<protein>
    <submittedName>
        <fullName evidence="2">Uncharacterized protein</fullName>
    </submittedName>
</protein>
<dbReference type="EMBL" id="MU129086">
    <property type="protein sequence ID" value="KAF9507266.1"/>
    <property type="molecule type" value="Genomic_DNA"/>
</dbReference>
<sequence>MQHIQYVHSSQGPLLRTDIRPDGAHRLPPRSPLRATLNSKRPPPARESLKGRSLSLGARPRSREDSAPDRNPRETNLGVLELSSTAKRPTSPGKSHVSF</sequence>
<reference evidence="2" key="1">
    <citation type="journal article" date="2020" name="Nat. Commun.">
        <title>Large-scale genome sequencing of mycorrhizal fungi provides insights into the early evolution of symbiotic traits.</title>
        <authorList>
            <person name="Miyauchi S."/>
            <person name="Kiss E."/>
            <person name="Kuo A."/>
            <person name="Drula E."/>
            <person name="Kohler A."/>
            <person name="Sanchez-Garcia M."/>
            <person name="Morin E."/>
            <person name="Andreopoulos B."/>
            <person name="Barry K.W."/>
            <person name="Bonito G."/>
            <person name="Buee M."/>
            <person name="Carver A."/>
            <person name="Chen C."/>
            <person name="Cichocki N."/>
            <person name="Clum A."/>
            <person name="Culley D."/>
            <person name="Crous P.W."/>
            <person name="Fauchery L."/>
            <person name="Girlanda M."/>
            <person name="Hayes R.D."/>
            <person name="Keri Z."/>
            <person name="LaButti K."/>
            <person name="Lipzen A."/>
            <person name="Lombard V."/>
            <person name="Magnuson J."/>
            <person name="Maillard F."/>
            <person name="Murat C."/>
            <person name="Nolan M."/>
            <person name="Ohm R.A."/>
            <person name="Pangilinan J."/>
            <person name="Pereira M.F."/>
            <person name="Perotto S."/>
            <person name="Peter M."/>
            <person name="Pfister S."/>
            <person name="Riley R."/>
            <person name="Sitrit Y."/>
            <person name="Stielow J.B."/>
            <person name="Szollosi G."/>
            <person name="Zifcakova L."/>
            <person name="Stursova M."/>
            <person name="Spatafora J.W."/>
            <person name="Tedersoo L."/>
            <person name="Vaario L.M."/>
            <person name="Yamada A."/>
            <person name="Yan M."/>
            <person name="Wang P."/>
            <person name="Xu J."/>
            <person name="Bruns T."/>
            <person name="Baldrian P."/>
            <person name="Vilgalys R."/>
            <person name="Dunand C."/>
            <person name="Henrissat B."/>
            <person name="Grigoriev I.V."/>
            <person name="Hibbett D."/>
            <person name="Nagy L.G."/>
            <person name="Martin F.M."/>
        </authorList>
    </citation>
    <scope>NUCLEOTIDE SEQUENCE</scope>
    <source>
        <strain evidence="2">UP504</strain>
    </source>
</reference>
<keyword evidence="3" id="KW-1185">Reference proteome</keyword>
<accession>A0A9P6AK74</accession>
<dbReference type="AlphaFoldDB" id="A0A9P6AK74"/>
<evidence type="ECO:0000313" key="3">
    <source>
        <dbReference type="Proteomes" id="UP000886523"/>
    </source>
</evidence>
<organism evidence="2 3">
    <name type="scientific">Hydnum rufescens UP504</name>
    <dbReference type="NCBI Taxonomy" id="1448309"/>
    <lineage>
        <taxon>Eukaryota</taxon>
        <taxon>Fungi</taxon>
        <taxon>Dikarya</taxon>
        <taxon>Basidiomycota</taxon>
        <taxon>Agaricomycotina</taxon>
        <taxon>Agaricomycetes</taxon>
        <taxon>Cantharellales</taxon>
        <taxon>Hydnaceae</taxon>
        <taxon>Hydnum</taxon>
    </lineage>
</organism>
<evidence type="ECO:0000313" key="2">
    <source>
        <dbReference type="EMBL" id="KAF9507266.1"/>
    </source>
</evidence>
<proteinExistence type="predicted"/>
<feature type="compositionally biased region" description="Basic and acidic residues" evidence="1">
    <location>
        <begin position="61"/>
        <end position="73"/>
    </location>
</feature>
<evidence type="ECO:0000256" key="1">
    <source>
        <dbReference type="SAM" id="MobiDB-lite"/>
    </source>
</evidence>
<feature type="region of interest" description="Disordered" evidence="1">
    <location>
        <begin position="1"/>
        <end position="99"/>
    </location>
</feature>
<gene>
    <name evidence="2" type="ORF">BS47DRAFT_1351871</name>
</gene>
<dbReference type="Proteomes" id="UP000886523">
    <property type="component" value="Unassembled WGS sequence"/>
</dbReference>
<name>A0A9P6AK74_9AGAM</name>